<sequence length="167" mass="18930">MKTAYVAIGSNIDPFDSVSAALVDLENEFKITAVSKFYLNGAVGTSEGQHEFLNGVVRFETDLDPYDLKYRVLRSIEQRFGRQDGEHKHDERKLDLDLILYGSLVVTTEHIQLPHPEILTRDFVYVPLLEIVPGLVHPQEGLLLADLVDGEARKMQAYKMGKSHYKN</sequence>
<evidence type="ECO:0000256" key="6">
    <source>
        <dbReference type="ARBA" id="ARBA00022741"/>
    </source>
</evidence>
<gene>
    <name evidence="14" type="ORF">LNTAR_11576</name>
</gene>
<dbReference type="PANTHER" id="PTHR43071:SF1">
    <property type="entry name" value="2-AMINO-4-HYDROXY-6-HYDROXYMETHYLDIHYDROPTERIDINE PYROPHOSPHOKINASE"/>
    <property type="match status" value="1"/>
</dbReference>
<dbReference type="GO" id="GO:0046654">
    <property type="term" value="P:tetrahydrofolate biosynthetic process"/>
    <property type="evidence" value="ECO:0007669"/>
    <property type="project" value="UniProtKB-UniPathway"/>
</dbReference>
<evidence type="ECO:0000259" key="13">
    <source>
        <dbReference type="Pfam" id="PF01288"/>
    </source>
</evidence>
<evidence type="ECO:0000313" key="14">
    <source>
        <dbReference type="EMBL" id="EDM28554.1"/>
    </source>
</evidence>
<keyword evidence="15" id="KW-1185">Reference proteome</keyword>
<keyword evidence="5" id="KW-0808">Transferase</keyword>
<dbReference type="EMBL" id="ABCK01000005">
    <property type="protein sequence ID" value="EDM28554.1"/>
    <property type="molecule type" value="Genomic_DNA"/>
</dbReference>
<evidence type="ECO:0000256" key="10">
    <source>
        <dbReference type="ARBA" id="ARBA00029409"/>
    </source>
</evidence>
<evidence type="ECO:0000256" key="2">
    <source>
        <dbReference type="ARBA" id="ARBA00005810"/>
    </source>
</evidence>
<dbReference type="InterPro" id="IPR035907">
    <property type="entry name" value="Hppk_sf"/>
</dbReference>
<dbReference type="GO" id="GO:0046656">
    <property type="term" value="P:folic acid biosynthetic process"/>
    <property type="evidence" value="ECO:0007669"/>
    <property type="project" value="UniProtKB-KW"/>
</dbReference>
<accession>A6DJB8</accession>
<evidence type="ECO:0000313" key="15">
    <source>
        <dbReference type="Proteomes" id="UP000004947"/>
    </source>
</evidence>
<dbReference type="eggNOG" id="COG0801">
    <property type="taxonomic scope" value="Bacteria"/>
</dbReference>
<dbReference type="GO" id="GO:0003848">
    <property type="term" value="F:2-amino-4-hydroxy-6-hydroxymethyldihydropteridine diphosphokinase activity"/>
    <property type="evidence" value="ECO:0007669"/>
    <property type="project" value="UniProtKB-EC"/>
</dbReference>
<reference evidence="14 15" key="1">
    <citation type="journal article" date="2010" name="J. Bacteriol.">
        <title>Genome sequence of Lentisphaera araneosa HTCC2155T, the type species of the order Lentisphaerales in the phylum Lentisphaerae.</title>
        <authorList>
            <person name="Thrash J.C."/>
            <person name="Cho J.C."/>
            <person name="Vergin K.L."/>
            <person name="Morris R.M."/>
            <person name="Giovannoni S.J."/>
        </authorList>
    </citation>
    <scope>NUCLEOTIDE SEQUENCE [LARGE SCALE GENOMIC DNA]</scope>
    <source>
        <strain evidence="14 15">HTCC2155</strain>
    </source>
</reference>
<comment type="pathway">
    <text evidence="1">Cofactor biosynthesis; tetrahydrofolate biosynthesis; 2-amino-4-hydroxy-6-hydroxymethyl-7,8-dihydropteridine diphosphate from 7,8-dihydroneopterin triphosphate: step 4/4.</text>
</comment>
<keyword evidence="6" id="KW-0547">Nucleotide-binding</keyword>
<comment type="caution">
    <text evidence="14">The sequence shown here is derived from an EMBL/GenBank/DDBJ whole genome shotgun (WGS) entry which is preliminary data.</text>
</comment>
<name>A6DJB8_9BACT</name>
<dbReference type="AlphaFoldDB" id="A6DJB8"/>
<dbReference type="InterPro" id="IPR000550">
    <property type="entry name" value="Hppk"/>
</dbReference>
<dbReference type="CDD" id="cd00483">
    <property type="entry name" value="HPPK"/>
    <property type="match status" value="1"/>
</dbReference>
<comment type="similarity">
    <text evidence="2">Belongs to the HPPK family.</text>
</comment>
<evidence type="ECO:0000256" key="11">
    <source>
        <dbReference type="ARBA" id="ARBA00029766"/>
    </source>
</evidence>
<evidence type="ECO:0000256" key="9">
    <source>
        <dbReference type="ARBA" id="ARBA00022909"/>
    </source>
</evidence>
<dbReference type="EC" id="2.7.6.3" evidence="3"/>
<dbReference type="GO" id="GO:0016301">
    <property type="term" value="F:kinase activity"/>
    <property type="evidence" value="ECO:0007669"/>
    <property type="project" value="UniProtKB-KW"/>
</dbReference>
<evidence type="ECO:0000256" key="7">
    <source>
        <dbReference type="ARBA" id="ARBA00022777"/>
    </source>
</evidence>
<keyword evidence="8" id="KW-0067">ATP-binding</keyword>
<comment type="function">
    <text evidence="10">Catalyzes the transfer of pyrophosphate from adenosine triphosphate (ATP) to 6-hydroxymethyl-7,8-dihydropterin, an enzymatic step in folate biosynthesis pathway.</text>
</comment>
<dbReference type="STRING" id="313628.LNTAR_11576"/>
<evidence type="ECO:0000256" key="8">
    <source>
        <dbReference type="ARBA" id="ARBA00022840"/>
    </source>
</evidence>
<organism evidence="14 15">
    <name type="scientific">Lentisphaera araneosa HTCC2155</name>
    <dbReference type="NCBI Taxonomy" id="313628"/>
    <lineage>
        <taxon>Bacteria</taxon>
        <taxon>Pseudomonadati</taxon>
        <taxon>Lentisphaerota</taxon>
        <taxon>Lentisphaeria</taxon>
        <taxon>Lentisphaerales</taxon>
        <taxon>Lentisphaeraceae</taxon>
        <taxon>Lentisphaera</taxon>
    </lineage>
</organism>
<dbReference type="NCBIfam" id="TIGR01498">
    <property type="entry name" value="folK"/>
    <property type="match status" value="1"/>
</dbReference>
<dbReference type="SUPFAM" id="SSF55083">
    <property type="entry name" value="6-hydroxymethyl-7,8-dihydropterin pyrophosphokinase, HPPK"/>
    <property type="match status" value="1"/>
</dbReference>
<dbReference type="Gene3D" id="3.30.70.560">
    <property type="entry name" value="7,8-Dihydro-6-hydroxymethylpterin-pyrophosphokinase HPPK"/>
    <property type="match status" value="1"/>
</dbReference>
<evidence type="ECO:0000256" key="3">
    <source>
        <dbReference type="ARBA" id="ARBA00013253"/>
    </source>
</evidence>
<dbReference type="UniPathway" id="UPA00077">
    <property type="reaction ID" value="UER00155"/>
</dbReference>
<dbReference type="GO" id="GO:0005524">
    <property type="term" value="F:ATP binding"/>
    <property type="evidence" value="ECO:0007669"/>
    <property type="project" value="UniProtKB-KW"/>
</dbReference>
<keyword evidence="7" id="KW-0418">Kinase</keyword>
<dbReference type="Proteomes" id="UP000004947">
    <property type="component" value="Unassembled WGS sequence"/>
</dbReference>
<proteinExistence type="inferred from homology"/>
<evidence type="ECO:0000256" key="5">
    <source>
        <dbReference type="ARBA" id="ARBA00022679"/>
    </source>
</evidence>
<feature type="domain" description="7,8-dihydro-6-hydroxymethylpterin-pyrophosphokinase" evidence="13">
    <location>
        <begin position="5"/>
        <end position="133"/>
    </location>
</feature>
<evidence type="ECO:0000256" key="4">
    <source>
        <dbReference type="ARBA" id="ARBA00016218"/>
    </source>
</evidence>
<keyword evidence="9" id="KW-0289">Folate biosynthesis</keyword>
<dbReference type="OrthoDB" id="9808041at2"/>
<evidence type="ECO:0000256" key="1">
    <source>
        <dbReference type="ARBA" id="ARBA00005051"/>
    </source>
</evidence>
<evidence type="ECO:0000256" key="12">
    <source>
        <dbReference type="ARBA" id="ARBA00033413"/>
    </source>
</evidence>
<dbReference type="RefSeq" id="WP_007277989.1">
    <property type="nucleotide sequence ID" value="NZ_ABCK01000005.1"/>
</dbReference>
<dbReference type="Pfam" id="PF01288">
    <property type="entry name" value="HPPK"/>
    <property type="match status" value="1"/>
</dbReference>
<protein>
    <recommendedName>
        <fullName evidence="4">2-amino-4-hydroxy-6-hydroxymethyldihydropteridine pyrophosphokinase</fullName>
        <ecNumber evidence="3">2.7.6.3</ecNumber>
    </recommendedName>
    <alternativeName>
        <fullName evidence="11">6-hydroxymethyl-7,8-dihydropterin pyrophosphokinase</fullName>
    </alternativeName>
    <alternativeName>
        <fullName evidence="12">7,8-dihydro-6-hydroxymethylpterin-pyrophosphokinase</fullName>
    </alternativeName>
</protein>
<dbReference type="PANTHER" id="PTHR43071">
    <property type="entry name" value="2-AMINO-4-HYDROXY-6-HYDROXYMETHYLDIHYDROPTERIDINE PYROPHOSPHOKINASE"/>
    <property type="match status" value="1"/>
</dbReference>